<reference evidence="1 2" key="1">
    <citation type="submission" date="2017-04" db="EMBL/GenBank/DDBJ databases">
        <authorList>
            <person name="Afonso C.L."/>
            <person name="Miller P.J."/>
            <person name="Scott M.A."/>
            <person name="Spackman E."/>
            <person name="Goraichik I."/>
            <person name="Dimitrov K.M."/>
            <person name="Suarez D.L."/>
            <person name="Swayne D.E."/>
        </authorList>
    </citation>
    <scope>NUCLEOTIDE SEQUENCE [LARGE SCALE GENOMIC DNA]</scope>
    <source>
        <strain evidence="1 2">VK13</strain>
    </source>
</reference>
<accession>A0A1W2A5E5</accession>
<gene>
    <name evidence="1" type="ORF">SAMN06296008_107123</name>
</gene>
<evidence type="ECO:0000313" key="2">
    <source>
        <dbReference type="Proteomes" id="UP000192708"/>
    </source>
</evidence>
<dbReference type="STRING" id="1938817.SAMN06296008_107123"/>
<evidence type="ECO:0000313" key="1">
    <source>
        <dbReference type="EMBL" id="SMC55692.1"/>
    </source>
</evidence>
<proteinExistence type="predicted"/>
<sequence>MTEDLDRDFFYSFQEIAFKMGIFNKEIPEVFSLSDKFSKLDRMIRLDELLN</sequence>
<keyword evidence="2" id="KW-1185">Reference proteome</keyword>
<name>A0A1W2A5E5_9BURK</name>
<organism evidence="1 2">
    <name type="scientific">Polynucleobacter kasalickyi</name>
    <dbReference type="NCBI Taxonomy" id="1938817"/>
    <lineage>
        <taxon>Bacteria</taxon>
        <taxon>Pseudomonadati</taxon>
        <taxon>Pseudomonadota</taxon>
        <taxon>Betaproteobacteria</taxon>
        <taxon>Burkholderiales</taxon>
        <taxon>Burkholderiaceae</taxon>
        <taxon>Polynucleobacter</taxon>
    </lineage>
</organism>
<dbReference type="EMBL" id="FWXJ01000007">
    <property type="protein sequence ID" value="SMC55692.1"/>
    <property type="molecule type" value="Genomic_DNA"/>
</dbReference>
<dbReference type="Proteomes" id="UP000192708">
    <property type="component" value="Unassembled WGS sequence"/>
</dbReference>
<dbReference type="AlphaFoldDB" id="A0A1W2A5E5"/>
<protein>
    <submittedName>
        <fullName evidence="1">Uncharacterized protein</fullName>
    </submittedName>
</protein>